<evidence type="ECO:0000313" key="1">
    <source>
        <dbReference type="EnsemblPlants" id="Solyc02g068125.1.1"/>
    </source>
</evidence>
<name>A0A3Q7FM35_SOLLC</name>
<reference evidence="1" key="1">
    <citation type="journal article" date="2012" name="Nature">
        <title>The tomato genome sequence provides insights into fleshy fruit evolution.</title>
        <authorList>
            <consortium name="Tomato Genome Consortium"/>
        </authorList>
    </citation>
    <scope>NUCLEOTIDE SEQUENCE [LARGE SCALE GENOMIC DNA]</scope>
    <source>
        <strain evidence="1">cv. Heinz 1706</strain>
    </source>
</reference>
<dbReference type="InParanoid" id="A0A3Q7FM35"/>
<organism evidence="1">
    <name type="scientific">Solanum lycopersicum</name>
    <name type="common">Tomato</name>
    <name type="synonym">Lycopersicon esculentum</name>
    <dbReference type="NCBI Taxonomy" id="4081"/>
    <lineage>
        <taxon>Eukaryota</taxon>
        <taxon>Viridiplantae</taxon>
        <taxon>Streptophyta</taxon>
        <taxon>Embryophyta</taxon>
        <taxon>Tracheophyta</taxon>
        <taxon>Spermatophyta</taxon>
        <taxon>Magnoliopsida</taxon>
        <taxon>eudicotyledons</taxon>
        <taxon>Gunneridae</taxon>
        <taxon>Pentapetalae</taxon>
        <taxon>asterids</taxon>
        <taxon>lamiids</taxon>
        <taxon>Solanales</taxon>
        <taxon>Solanaceae</taxon>
        <taxon>Solanoideae</taxon>
        <taxon>Solaneae</taxon>
        <taxon>Solanum</taxon>
        <taxon>Solanum subgen. Lycopersicon</taxon>
    </lineage>
</organism>
<proteinExistence type="predicted"/>
<dbReference type="EnsemblPlants" id="Solyc02g068125.1.1">
    <property type="protein sequence ID" value="Solyc02g068125.1.1"/>
    <property type="gene ID" value="Solyc02g068125.1"/>
</dbReference>
<sequence>MSAYSVTAEIIGVSFFKILELVFSVSSLCLPGEEKVLSFSYRFQNLGLLLTTLLVGFGGVS</sequence>
<dbReference type="Proteomes" id="UP000004994">
    <property type="component" value="Chromosome 2"/>
</dbReference>
<reference evidence="1" key="2">
    <citation type="submission" date="2019-01" db="UniProtKB">
        <authorList>
            <consortium name="EnsemblPlants"/>
        </authorList>
    </citation>
    <scope>IDENTIFICATION</scope>
    <source>
        <strain evidence="1">cv. Heinz 1706</strain>
    </source>
</reference>
<dbReference type="Gramene" id="Solyc02g068125.1.1">
    <property type="protein sequence ID" value="Solyc02g068125.1.1"/>
    <property type="gene ID" value="Solyc02g068125.1"/>
</dbReference>
<accession>A0A3Q7FM35</accession>
<dbReference type="AlphaFoldDB" id="A0A3Q7FM35"/>
<evidence type="ECO:0000313" key="2">
    <source>
        <dbReference type="Proteomes" id="UP000004994"/>
    </source>
</evidence>
<keyword evidence="2" id="KW-1185">Reference proteome</keyword>
<protein>
    <submittedName>
        <fullName evidence="1">Uncharacterized protein</fullName>
    </submittedName>
</protein>